<name>A0A8J4LSV6_9CHLO</name>
<accession>A0A8J4LSV6</accession>
<comment type="caution">
    <text evidence="2">The sequence shown here is derived from an EMBL/GenBank/DDBJ whole genome shotgun (WGS) entry which is preliminary data.</text>
</comment>
<evidence type="ECO:0000313" key="2">
    <source>
        <dbReference type="EMBL" id="GIM07916.1"/>
    </source>
</evidence>
<dbReference type="EMBL" id="BNCQ01000025">
    <property type="protein sequence ID" value="GIM07916.1"/>
    <property type="molecule type" value="Genomic_DNA"/>
</dbReference>
<protein>
    <submittedName>
        <fullName evidence="2">Uncharacterized protein</fullName>
    </submittedName>
</protein>
<proteinExistence type="predicted"/>
<keyword evidence="4" id="KW-1185">Reference proteome</keyword>
<evidence type="ECO:0000313" key="3">
    <source>
        <dbReference type="Proteomes" id="UP000722791"/>
    </source>
</evidence>
<evidence type="ECO:0000313" key="4">
    <source>
        <dbReference type="Proteomes" id="UP000747110"/>
    </source>
</evidence>
<gene>
    <name evidence="1" type="ORF">Vretifemale_11329</name>
    <name evidence="2" type="ORF">Vretimale_11956</name>
</gene>
<organism evidence="2 3">
    <name type="scientific">Volvox reticuliferus</name>
    <dbReference type="NCBI Taxonomy" id="1737510"/>
    <lineage>
        <taxon>Eukaryota</taxon>
        <taxon>Viridiplantae</taxon>
        <taxon>Chlorophyta</taxon>
        <taxon>core chlorophytes</taxon>
        <taxon>Chlorophyceae</taxon>
        <taxon>CS clade</taxon>
        <taxon>Chlamydomonadales</taxon>
        <taxon>Volvocaceae</taxon>
        <taxon>Volvox</taxon>
    </lineage>
</organism>
<dbReference type="EMBL" id="BNCP01000024">
    <property type="protein sequence ID" value="GIL82534.1"/>
    <property type="molecule type" value="Genomic_DNA"/>
</dbReference>
<dbReference type="Proteomes" id="UP000747110">
    <property type="component" value="Unassembled WGS sequence"/>
</dbReference>
<dbReference type="AlphaFoldDB" id="A0A8J4LSV6"/>
<evidence type="ECO:0000313" key="1">
    <source>
        <dbReference type="EMBL" id="GIL82534.1"/>
    </source>
</evidence>
<dbReference type="OrthoDB" id="10510965at2759"/>
<dbReference type="Proteomes" id="UP000722791">
    <property type="component" value="Unassembled WGS sequence"/>
</dbReference>
<sequence>MSTVVQRLVFIAIEGYKRNAAEVDRCDLTWTLRIGSRTFSPQAIATRDNSRAFTEVFMIDPEGEDIATLETVDDGADADADDVSGSATFSIPQAAQGNIDRLELPLYSTKSNKQQGVLTLSVTWIPNELASAKTSTTTSLSLPVTAPATAAPSCIAAAAATPTLSVAASATAAEPVATEQGGPSISPSLHLSIDPFGQALQPVRRAETDNDGPTGLLSGTTTAALLPSTFEAVATELSELASPHAVALAQAAEQPTLQPEAAPKSMMAAMVVVAAMVAGADLPTPPCAGSSVTCNEADSRGISVPSDSEVSGSASTATPAAAFYPRIKPYDAAPPLEFGAGLLPRASSDAAAFYPVIAVRLRLPDLSVRLHELRPTVSAPLPFGAA</sequence>
<reference evidence="2" key="1">
    <citation type="journal article" date="2021" name="Proc. Natl. Acad. Sci. U.S.A.">
        <title>Three genomes in the algal genus Volvox reveal the fate of a haploid sex-determining region after a transition to homothallism.</title>
        <authorList>
            <person name="Yamamoto K."/>
            <person name="Hamaji T."/>
            <person name="Kawai-Toyooka H."/>
            <person name="Matsuzaki R."/>
            <person name="Takahashi F."/>
            <person name="Nishimura Y."/>
            <person name="Kawachi M."/>
            <person name="Noguchi H."/>
            <person name="Minakuchi Y."/>
            <person name="Umen J.G."/>
            <person name="Toyoda A."/>
            <person name="Nozaki H."/>
        </authorList>
    </citation>
    <scope>NUCLEOTIDE SEQUENCE</scope>
    <source>
        <strain evidence="2">NIES-3785</strain>
        <strain evidence="1">NIES-3786</strain>
    </source>
</reference>